<evidence type="ECO:0000256" key="1">
    <source>
        <dbReference type="PROSITE-ProRule" id="PRU01282"/>
    </source>
</evidence>
<dbReference type="SUPFAM" id="SSF52833">
    <property type="entry name" value="Thioredoxin-like"/>
    <property type="match status" value="1"/>
</dbReference>
<evidence type="ECO:0000313" key="2">
    <source>
        <dbReference type="EMBL" id="MCU9595320.1"/>
    </source>
</evidence>
<dbReference type="InterPro" id="IPR006660">
    <property type="entry name" value="Arsenate_reductase-like"/>
</dbReference>
<dbReference type="PROSITE" id="PS51353">
    <property type="entry name" value="ARSC"/>
    <property type="match status" value="1"/>
</dbReference>
<gene>
    <name evidence="2" type="primary">spx</name>
    <name evidence="2" type="ORF">OEV82_12800</name>
</gene>
<proteinExistence type="inferred from homology"/>
<dbReference type="NCBIfam" id="NF002459">
    <property type="entry name" value="PRK01655.1"/>
    <property type="match status" value="1"/>
</dbReference>
<protein>
    <submittedName>
        <fullName evidence="2">Transcriptional regulator Spx</fullName>
    </submittedName>
</protein>
<dbReference type="InterPro" id="IPR036249">
    <property type="entry name" value="Thioredoxin-like_sf"/>
</dbReference>
<dbReference type="PANTHER" id="PTHR30041">
    <property type="entry name" value="ARSENATE REDUCTASE"/>
    <property type="match status" value="1"/>
</dbReference>
<comment type="similarity">
    <text evidence="1">Belongs to the ArsC family.</text>
</comment>
<dbReference type="NCBIfam" id="TIGR01617">
    <property type="entry name" value="arsC_related"/>
    <property type="match status" value="1"/>
</dbReference>
<dbReference type="PANTHER" id="PTHR30041:SF7">
    <property type="entry name" value="GLOBAL TRANSCRIPTIONAL REGULATOR SPX"/>
    <property type="match status" value="1"/>
</dbReference>
<organism evidence="2 3">
    <name type="scientific">Pallidibacillus thermolactis</name>
    <dbReference type="NCBI Taxonomy" id="251051"/>
    <lineage>
        <taxon>Bacteria</taxon>
        <taxon>Bacillati</taxon>
        <taxon>Bacillota</taxon>
        <taxon>Bacilli</taxon>
        <taxon>Bacillales</taxon>
        <taxon>Bacillaceae</taxon>
        <taxon>Pallidibacillus</taxon>
    </lineage>
</organism>
<dbReference type="Pfam" id="PF03960">
    <property type="entry name" value="ArsC"/>
    <property type="match status" value="1"/>
</dbReference>
<dbReference type="EMBL" id="JAOUSE010000047">
    <property type="protein sequence ID" value="MCU9595320.1"/>
    <property type="molecule type" value="Genomic_DNA"/>
</dbReference>
<comment type="caution">
    <text evidence="2">The sequence shown here is derived from an EMBL/GenBank/DDBJ whole genome shotgun (WGS) entry which is preliminary data.</text>
</comment>
<accession>A0ABT2WI10</accession>
<keyword evidence="3" id="KW-1185">Reference proteome</keyword>
<dbReference type="RefSeq" id="WP_173662300.1">
    <property type="nucleotide sequence ID" value="NZ_JAOUSE010000047.1"/>
</dbReference>
<dbReference type="Proteomes" id="UP001208656">
    <property type="component" value="Unassembled WGS sequence"/>
</dbReference>
<dbReference type="InterPro" id="IPR006504">
    <property type="entry name" value="Tscrpt_reg_Spx/MgsR"/>
</dbReference>
<name>A0ABT2WI10_9BACI</name>
<dbReference type="CDD" id="cd03032">
    <property type="entry name" value="ArsC_Spx"/>
    <property type="match status" value="1"/>
</dbReference>
<reference evidence="2 3" key="1">
    <citation type="submission" date="2022-10" db="EMBL/GenBank/DDBJ databases">
        <title>Description of Fervidibacillus gen. nov. in the family Fervidibacillaceae fam. nov. with two species, Fervidibacillus albus sp. nov., and Fervidibacillus halotolerans sp. nov., isolated from tidal flat sediments.</title>
        <authorList>
            <person name="Kwon K.K."/>
            <person name="Yang S.-H."/>
        </authorList>
    </citation>
    <scope>NUCLEOTIDE SEQUENCE [LARGE SCALE GENOMIC DNA]</scope>
    <source>
        <strain evidence="2 3">DSM 23332</strain>
    </source>
</reference>
<evidence type="ECO:0000313" key="3">
    <source>
        <dbReference type="Proteomes" id="UP001208656"/>
    </source>
</evidence>
<dbReference type="Gene3D" id="3.40.30.10">
    <property type="entry name" value="Glutaredoxin"/>
    <property type="match status" value="1"/>
</dbReference>
<sequence>MTVTIYGMASSSNRKAKQWLEQQGISYVERNILKQPLTKSELQNILRLTVDGTDEIISTRSKHFKKLNVSLDDLSLNELLTYIHKNPRILKTPIIIDEKRIQVGFREEELRQFIPREKRKYQWIKWQAENLGFAE</sequence>